<accession>A0A8T1RW69</accession>
<name>A0A8T1RW69_CHESE</name>
<dbReference type="EMBL" id="JAHGAV010003673">
    <property type="protein sequence ID" value="KAG6920838.1"/>
    <property type="molecule type" value="Genomic_DNA"/>
</dbReference>
<evidence type="ECO:0000313" key="2">
    <source>
        <dbReference type="EMBL" id="KAG6920838.1"/>
    </source>
</evidence>
<protein>
    <submittedName>
        <fullName evidence="2">Coiled-coil domain containing 24</fullName>
    </submittedName>
</protein>
<organism evidence="2 3">
    <name type="scientific">Chelydra serpentina</name>
    <name type="common">Snapping turtle</name>
    <name type="synonym">Testudo serpentina</name>
    <dbReference type="NCBI Taxonomy" id="8475"/>
    <lineage>
        <taxon>Eukaryota</taxon>
        <taxon>Metazoa</taxon>
        <taxon>Chordata</taxon>
        <taxon>Craniata</taxon>
        <taxon>Vertebrata</taxon>
        <taxon>Euteleostomi</taxon>
        <taxon>Archelosauria</taxon>
        <taxon>Testudinata</taxon>
        <taxon>Testudines</taxon>
        <taxon>Cryptodira</taxon>
        <taxon>Durocryptodira</taxon>
        <taxon>Americhelydia</taxon>
        <taxon>Chelydroidea</taxon>
        <taxon>Chelydridae</taxon>
        <taxon>Chelydra</taxon>
    </lineage>
</organism>
<comment type="caution">
    <text evidence="2">The sequence shown here is derived from an EMBL/GenBank/DDBJ whole genome shotgun (WGS) entry which is preliminary data.</text>
</comment>
<proteinExistence type="predicted"/>
<feature type="region of interest" description="Disordered" evidence="1">
    <location>
        <begin position="1"/>
        <end position="130"/>
    </location>
</feature>
<feature type="compositionally biased region" description="Low complexity" evidence="1">
    <location>
        <begin position="1"/>
        <end position="18"/>
    </location>
</feature>
<keyword evidence="3" id="KW-1185">Reference proteome</keyword>
<reference evidence="2 3" key="1">
    <citation type="journal article" date="2020" name="G3 (Bethesda)">
        <title>Draft Genome of the Common Snapping Turtle, Chelydra serpentina, a Model for Phenotypic Plasticity in Reptiles.</title>
        <authorList>
            <person name="Das D."/>
            <person name="Singh S.K."/>
            <person name="Bierstedt J."/>
            <person name="Erickson A."/>
            <person name="Galli G.L.J."/>
            <person name="Crossley D.A. 2nd"/>
            <person name="Rhen T."/>
        </authorList>
    </citation>
    <scope>NUCLEOTIDE SEQUENCE [LARGE SCALE GENOMIC DNA]</scope>
    <source>
        <strain evidence="2">KW</strain>
    </source>
</reference>
<feature type="compositionally biased region" description="Pro residues" evidence="1">
    <location>
        <begin position="92"/>
        <end position="114"/>
    </location>
</feature>
<evidence type="ECO:0000256" key="1">
    <source>
        <dbReference type="SAM" id="MobiDB-lite"/>
    </source>
</evidence>
<dbReference type="OrthoDB" id="6022633at2759"/>
<feature type="non-terminal residue" evidence="2">
    <location>
        <position position="1"/>
    </location>
</feature>
<gene>
    <name evidence="2" type="primary">CCDC24</name>
    <name evidence="2" type="ORF">G0U57_013313</name>
</gene>
<dbReference type="AlphaFoldDB" id="A0A8T1RW69"/>
<evidence type="ECO:0000313" key="3">
    <source>
        <dbReference type="Proteomes" id="UP000765507"/>
    </source>
</evidence>
<sequence>PAPASVSPRLAPAAPSPSGRRDPAPPAPGTAPGRVPPDGCSCSPGGLARAATPGWAHGQGQLDSDVEHRDLAAPSPRGAGVPPASPACSRLVPPPGPSLAFLPSPPAEQRPPLRPLSGRRLRLLGCQGPS</sequence>
<dbReference type="Proteomes" id="UP000765507">
    <property type="component" value="Unassembled WGS sequence"/>
</dbReference>